<evidence type="ECO:0000313" key="2">
    <source>
        <dbReference type="EMBL" id="CAB4573224.1"/>
    </source>
</evidence>
<accession>A0A6J6ED78</accession>
<dbReference type="Pfam" id="PF07811">
    <property type="entry name" value="TadE"/>
    <property type="match status" value="1"/>
</dbReference>
<dbReference type="InterPro" id="IPR012495">
    <property type="entry name" value="TadE-like_dom"/>
</dbReference>
<name>A0A6J6ED78_9ZZZZ</name>
<proteinExistence type="predicted"/>
<dbReference type="AlphaFoldDB" id="A0A6J6ED78"/>
<sequence length="103" mass="10973">MSAELAVTLPIVIVLLGLVLGSLRLVSDQAWLTSAARWAARAISVGEDQGIVLTQLTAGHVGVESVAYVKAGMICVRLTRTEVDWLKVLNMSPMGESCVPRVL</sequence>
<reference evidence="2" key="1">
    <citation type="submission" date="2020-05" db="EMBL/GenBank/DDBJ databases">
        <authorList>
            <person name="Chiriac C."/>
            <person name="Salcher M."/>
            <person name="Ghai R."/>
            <person name="Kavagutti S V."/>
        </authorList>
    </citation>
    <scope>NUCLEOTIDE SEQUENCE</scope>
</reference>
<protein>
    <submittedName>
        <fullName evidence="2">Unannotated protein</fullName>
    </submittedName>
</protein>
<feature type="domain" description="TadE-like" evidence="1">
    <location>
        <begin position="2"/>
        <end position="41"/>
    </location>
</feature>
<gene>
    <name evidence="2" type="ORF">UFOPK1591_01423</name>
</gene>
<evidence type="ECO:0000259" key="1">
    <source>
        <dbReference type="Pfam" id="PF07811"/>
    </source>
</evidence>
<dbReference type="EMBL" id="CAEZTD010000153">
    <property type="protein sequence ID" value="CAB4573224.1"/>
    <property type="molecule type" value="Genomic_DNA"/>
</dbReference>
<organism evidence="2">
    <name type="scientific">freshwater metagenome</name>
    <dbReference type="NCBI Taxonomy" id="449393"/>
    <lineage>
        <taxon>unclassified sequences</taxon>
        <taxon>metagenomes</taxon>
        <taxon>ecological metagenomes</taxon>
    </lineage>
</organism>